<comment type="caution">
    <text evidence="3">The sequence shown here is derived from an EMBL/GenBank/DDBJ whole genome shotgun (WGS) entry which is preliminary data.</text>
</comment>
<dbReference type="EMBL" id="JAIFRP010000030">
    <property type="protein sequence ID" value="KAK2583411.1"/>
    <property type="molecule type" value="Genomic_DNA"/>
</dbReference>
<reference evidence="3" key="2">
    <citation type="journal article" date="2023" name="Commun. Biol.">
        <title>Intrasexual cuticular hydrocarbon dimorphism in a wasp sheds light on hydrocarbon biosynthesis genes in Hymenoptera.</title>
        <authorList>
            <person name="Moris V.C."/>
            <person name="Podsiadlowski L."/>
            <person name="Martin S."/>
            <person name="Oeyen J.P."/>
            <person name="Donath A."/>
            <person name="Petersen M."/>
            <person name="Wilbrandt J."/>
            <person name="Misof B."/>
            <person name="Liedtke D."/>
            <person name="Thamm M."/>
            <person name="Scheiner R."/>
            <person name="Schmitt T."/>
            <person name="Niehuis O."/>
        </authorList>
    </citation>
    <scope>NUCLEOTIDE SEQUENCE</scope>
    <source>
        <strain evidence="3">GBR_01_08_01A</strain>
    </source>
</reference>
<dbReference type="AlphaFoldDB" id="A0AAD9VQI9"/>
<feature type="compositionally biased region" description="Basic and acidic residues" evidence="1">
    <location>
        <begin position="199"/>
        <end position="215"/>
    </location>
</feature>
<sequence length="479" mass="54658">MSRGIVIVLRTILFCVLANVVCGSQHYYWSNARTRNPRYASCPTCHRDCPDALSSPWYPRQSYGEVSANRKYRGSDGGSYGEWIPSGSLSSFYPRGEYGRSTRSGSANPTEIASSGTGNPHRHRGSFEDRQLRRIDPYLASKPSTAQLSQGNTPNSYPFVPMTNSLINSNYEKRSYQPRRFVQESVDRSANFQTDPEYDNDRSNRLRENSYRNRPIESSSVPKDVEEEEEEEEEEVDYPKVSPEKFLVVYRADGDARPSFESEEEDTLPFERSDSADVSKESKLASRLEGLPEPFAPVDLNSFLERRPSREEELVDSREAFGASEMIREPEIRRGPYDLSPRSNNAKMTQRVQKDSYSKRDEHPVALWQDDKEWSREETDKSLESPTHDDDYYVSSIDDDFAKGSTKNVHKDAPDNEEEKLLAEHALKITQPRADDAEEGSLKFDPDFMEDIENPPVEPTEPTPTSETTETSMTSKHSR</sequence>
<accession>A0AAD9VQI9</accession>
<feature type="compositionally biased region" description="Basic and acidic residues" evidence="1">
    <location>
        <begin position="307"/>
        <end position="319"/>
    </location>
</feature>
<gene>
    <name evidence="3" type="ORF">KPH14_009398</name>
</gene>
<proteinExistence type="predicted"/>
<feature type="region of interest" description="Disordered" evidence="1">
    <location>
        <begin position="95"/>
        <end position="126"/>
    </location>
</feature>
<evidence type="ECO:0000256" key="2">
    <source>
        <dbReference type="SAM" id="SignalP"/>
    </source>
</evidence>
<feature type="compositionally biased region" description="Low complexity" evidence="1">
    <location>
        <begin position="463"/>
        <end position="479"/>
    </location>
</feature>
<feature type="compositionally biased region" description="Polar residues" evidence="1">
    <location>
        <begin position="101"/>
        <end position="118"/>
    </location>
</feature>
<name>A0AAD9VQI9_9HYME</name>
<feature type="region of interest" description="Disordered" evidence="1">
    <location>
        <begin position="254"/>
        <end position="285"/>
    </location>
</feature>
<evidence type="ECO:0000313" key="4">
    <source>
        <dbReference type="Proteomes" id="UP001258017"/>
    </source>
</evidence>
<feature type="compositionally biased region" description="Polar residues" evidence="1">
    <location>
        <begin position="142"/>
        <end position="161"/>
    </location>
</feature>
<protein>
    <submittedName>
        <fullName evidence="3">Uncharacterized protein</fullName>
    </submittedName>
</protein>
<feature type="compositionally biased region" description="Polar residues" evidence="1">
    <location>
        <begin position="341"/>
        <end position="351"/>
    </location>
</feature>
<feature type="compositionally biased region" description="Basic and acidic residues" evidence="1">
    <location>
        <begin position="326"/>
        <end position="336"/>
    </location>
</feature>
<reference evidence="3" key="1">
    <citation type="submission" date="2021-08" db="EMBL/GenBank/DDBJ databases">
        <authorList>
            <person name="Misof B."/>
            <person name="Oliver O."/>
            <person name="Podsiadlowski L."/>
            <person name="Donath A."/>
            <person name="Peters R."/>
            <person name="Mayer C."/>
            <person name="Rust J."/>
            <person name="Gunkel S."/>
            <person name="Lesny P."/>
            <person name="Martin S."/>
            <person name="Oeyen J.P."/>
            <person name="Petersen M."/>
            <person name="Panagiotis P."/>
            <person name="Wilbrandt J."/>
            <person name="Tanja T."/>
        </authorList>
    </citation>
    <scope>NUCLEOTIDE SEQUENCE</scope>
    <source>
        <strain evidence="3">GBR_01_08_01A</strain>
        <tissue evidence="3">Thorax + abdomen</tissue>
    </source>
</reference>
<keyword evidence="4" id="KW-1185">Reference proteome</keyword>
<feature type="chain" id="PRO_5041901547" evidence="2">
    <location>
        <begin position="24"/>
        <end position="479"/>
    </location>
</feature>
<feature type="compositionally biased region" description="Basic and acidic residues" evidence="1">
    <location>
        <begin position="409"/>
        <end position="427"/>
    </location>
</feature>
<feature type="region of interest" description="Disordered" evidence="1">
    <location>
        <begin position="307"/>
        <end position="479"/>
    </location>
</feature>
<evidence type="ECO:0000313" key="3">
    <source>
        <dbReference type="EMBL" id="KAK2583411.1"/>
    </source>
</evidence>
<dbReference type="Proteomes" id="UP001258017">
    <property type="component" value="Unassembled WGS sequence"/>
</dbReference>
<feature type="signal peptide" evidence="2">
    <location>
        <begin position="1"/>
        <end position="23"/>
    </location>
</feature>
<keyword evidence="2" id="KW-0732">Signal</keyword>
<organism evidence="3 4">
    <name type="scientific">Odynerus spinipes</name>
    <dbReference type="NCBI Taxonomy" id="1348599"/>
    <lineage>
        <taxon>Eukaryota</taxon>
        <taxon>Metazoa</taxon>
        <taxon>Ecdysozoa</taxon>
        <taxon>Arthropoda</taxon>
        <taxon>Hexapoda</taxon>
        <taxon>Insecta</taxon>
        <taxon>Pterygota</taxon>
        <taxon>Neoptera</taxon>
        <taxon>Endopterygota</taxon>
        <taxon>Hymenoptera</taxon>
        <taxon>Apocrita</taxon>
        <taxon>Aculeata</taxon>
        <taxon>Vespoidea</taxon>
        <taxon>Vespidae</taxon>
        <taxon>Eumeninae</taxon>
        <taxon>Odynerus</taxon>
    </lineage>
</organism>
<feature type="compositionally biased region" description="Acidic residues" evidence="1">
    <location>
        <begin position="225"/>
        <end position="236"/>
    </location>
</feature>
<evidence type="ECO:0000256" key="1">
    <source>
        <dbReference type="SAM" id="MobiDB-lite"/>
    </source>
</evidence>
<feature type="compositionally biased region" description="Basic and acidic residues" evidence="1">
    <location>
        <begin position="352"/>
        <end position="391"/>
    </location>
</feature>
<feature type="region of interest" description="Disordered" evidence="1">
    <location>
        <begin position="141"/>
        <end position="161"/>
    </location>
</feature>
<feature type="compositionally biased region" description="Basic and acidic residues" evidence="1">
    <location>
        <begin position="269"/>
        <end position="285"/>
    </location>
</feature>
<feature type="region of interest" description="Disordered" evidence="1">
    <location>
        <begin position="182"/>
        <end position="240"/>
    </location>
</feature>